<dbReference type="Gene3D" id="3.40.718.10">
    <property type="entry name" value="Isopropylmalate Dehydrogenase"/>
    <property type="match status" value="1"/>
</dbReference>
<evidence type="ECO:0000256" key="4">
    <source>
        <dbReference type="ARBA" id="ARBA00023002"/>
    </source>
</evidence>
<keyword evidence="3 7" id="KW-0521">NADP</keyword>
<feature type="binding site" evidence="7">
    <location>
        <position position="147"/>
    </location>
    <ligand>
        <name>substrate</name>
    </ligand>
</feature>
<dbReference type="RefSeq" id="WP_221480433.1">
    <property type="nucleotide sequence ID" value="NZ_JACHLK010000024.1"/>
</dbReference>
<evidence type="ECO:0000256" key="7">
    <source>
        <dbReference type="HAMAP-Rule" id="MF_00536"/>
    </source>
</evidence>
<evidence type="ECO:0000256" key="2">
    <source>
        <dbReference type="ARBA" id="ARBA00022723"/>
    </source>
</evidence>
<feature type="binding site" evidence="7">
    <location>
        <position position="301"/>
    </location>
    <ligand>
        <name>substrate</name>
    </ligand>
</feature>
<comment type="catalytic activity">
    <reaction evidence="7">
        <text>4-(phosphooxy)-L-threonine + NAD(+) = 3-amino-2-oxopropyl phosphate + CO2 + NADH</text>
        <dbReference type="Rhea" id="RHEA:32275"/>
        <dbReference type="ChEBI" id="CHEBI:16526"/>
        <dbReference type="ChEBI" id="CHEBI:57279"/>
        <dbReference type="ChEBI" id="CHEBI:57540"/>
        <dbReference type="ChEBI" id="CHEBI:57945"/>
        <dbReference type="ChEBI" id="CHEBI:58452"/>
        <dbReference type="EC" id="1.1.1.262"/>
    </reaction>
</comment>
<dbReference type="PANTHER" id="PTHR30004">
    <property type="entry name" value="4-HYDROXYTHREONINE-4-PHOSPHATE DEHYDROGENASE"/>
    <property type="match status" value="1"/>
</dbReference>
<dbReference type="EC" id="1.1.1.262" evidence="7"/>
<keyword evidence="6 7" id="KW-0664">Pyridoxine biosynthesis</keyword>
<dbReference type="PANTHER" id="PTHR30004:SF6">
    <property type="entry name" value="D-THREONATE 4-PHOSPHATE DEHYDROGENASE"/>
    <property type="match status" value="1"/>
</dbReference>
<accession>A0A7X0PKW7</accession>
<dbReference type="GO" id="GO:0005737">
    <property type="term" value="C:cytoplasm"/>
    <property type="evidence" value="ECO:0007669"/>
    <property type="project" value="UniProtKB-SubCell"/>
</dbReference>
<comment type="similarity">
    <text evidence="7">Belongs to the PdxA family.</text>
</comment>
<dbReference type="GO" id="GO:0008270">
    <property type="term" value="F:zinc ion binding"/>
    <property type="evidence" value="ECO:0007669"/>
    <property type="project" value="UniProtKB-UniRule"/>
</dbReference>
<reference evidence="8 9" key="1">
    <citation type="submission" date="2020-08" db="EMBL/GenBank/DDBJ databases">
        <title>Functional genomics of gut bacteria from endangered species of beetles.</title>
        <authorList>
            <person name="Carlos-Shanley C."/>
        </authorList>
    </citation>
    <scope>NUCLEOTIDE SEQUENCE [LARGE SCALE GENOMIC DNA]</scope>
    <source>
        <strain evidence="8 9">S00198</strain>
    </source>
</reference>
<dbReference type="Pfam" id="PF04166">
    <property type="entry name" value="PdxA"/>
    <property type="match status" value="1"/>
</dbReference>
<gene>
    <name evidence="7" type="primary">pdxA</name>
    <name evidence="8" type="ORF">HNP48_006579</name>
</gene>
<comment type="subunit">
    <text evidence="7">Homodimer.</text>
</comment>
<feature type="binding site" evidence="7">
    <location>
        <position position="292"/>
    </location>
    <ligand>
        <name>substrate</name>
    </ligand>
</feature>
<dbReference type="GO" id="GO:0051287">
    <property type="term" value="F:NAD binding"/>
    <property type="evidence" value="ECO:0007669"/>
    <property type="project" value="InterPro"/>
</dbReference>
<evidence type="ECO:0000313" key="8">
    <source>
        <dbReference type="EMBL" id="MBB6563853.1"/>
    </source>
</evidence>
<dbReference type="GO" id="GO:0050897">
    <property type="term" value="F:cobalt ion binding"/>
    <property type="evidence" value="ECO:0007669"/>
    <property type="project" value="UniProtKB-UniRule"/>
</dbReference>
<organism evidence="8 9">
    <name type="scientific">Acidovorax soli</name>
    <dbReference type="NCBI Taxonomy" id="592050"/>
    <lineage>
        <taxon>Bacteria</taxon>
        <taxon>Pseudomonadati</taxon>
        <taxon>Pseudomonadota</taxon>
        <taxon>Betaproteobacteria</taxon>
        <taxon>Burkholderiales</taxon>
        <taxon>Comamonadaceae</taxon>
        <taxon>Acidovorax</taxon>
    </lineage>
</organism>
<dbReference type="Proteomes" id="UP000575083">
    <property type="component" value="Unassembled WGS sequence"/>
</dbReference>
<dbReference type="InterPro" id="IPR005255">
    <property type="entry name" value="PdxA_fam"/>
</dbReference>
<protein>
    <recommendedName>
        <fullName evidence="7">4-hydroxythreonine-4-phosphate dehydrogenase</fullName>
        <ecNumber evidence="7">1.1.1.262</ecNumber>
    </recommendedName>
    <alternativeName>
        <fullName evidence="7">4-(phosphohydroxy)-L-threonine dehydrogenase</fullName>
    </alternativeName>
</protein>
<comment type="caution">
    <text evidence="8">The sequence shown here is derived from an EMBL/GenBank/DDBJ whole genome shotgun (WGS) entry which is preliminary data.</text>
</comment>
<dbReference type="InterPro" id="IPR011060">
    <property type="entry name" value="RibuloseP-bd_barrel"/>
</dbReference>
<feature type="binding site" evidence="7">
    <location>
        <position position="176"/>
    </location>
    <ligand>
        <name>a divalent metal cation</name>
        <dbReference type="ChEBI" id="CHEBI:60240"/>
        <note>ligand shared between dimeric partners</note>
    </ligand>
</feature>
<dbReference type="EMBL" id="JACHLK010000024">
    <property type="protein sequence ID" value="MBB6563853.1"/>
    <property type="molecule type" value="Genomic_DNA"/>
</dbReference>
<feature type="binding site" evidence="7">
    <location>
        <position position="283"/>
    </location>
    <ligand>
        <name>substrate</name>
    </ligand>
</feature>
<dbReference type="UniPathway" id="UPA00244">
    <property type="reaction ID" value="UER00312"/>
</dbReference>
<comment type="miscellaneous">
    <text evidence="7">The active site is located at the dimer interface.</text>
</comment>
<name>A0A7X0PKW7_9BURK</name>
<evidence type="ECO:0000256" key="6">
    <source>
        <dbReference type="ARBA" id="ARBA00023096"/>
    </source>
</evidence>
<dbReference type="GO" id="GO:0000287">
    <property type="term" value="F:magnesium ion binding"/>
    <property type="evidence" value="ECO:0007669"/>
    <property type="project" value="UniProtKB-UniRule"/>
</dbReference>
<keyword evidence="4 7" id="KW-0560">Oxidoreductase</keyword>
<sequence>MRTAANGALPLAITMGDPAGIGPEIIAQWAMAASVNKPPHVVVGDEGALQRAIALVGAPLQVRRVGDQLEGLHEALAQGALPLLQACAPLPADLPLGRIDARAGAAAHACVQRAIDLALAGRVAGIVTAPLHKEALRAAGVQHPGHTEMLAERAGTSDFAMVLANGELRVLLVSIHLALRDALAAVTMENELRAIRLAHRACLGFGMAQPRVAVAGLNPHAGEGGLFGHEDRDIIAPAIAAARAEGIDATGPWPGDTVFMRARQGAFDIVVAQYHDQGLIPVKYLGVDQGVNITVGLPFVRTSVDHGTAFDIAGTGRADAASLGHAVQQAAALVAAQPALPDFIFMLTRHDRTIADALEQLPAVLAAGVRHIGFKDIGLPWPDLRRLADAIHAGGAQSYLEVVSQDEASELASARAALALGVGVLMGGTRPEAVLPLLRGSPLRYYPFAGAVVGHPSVLQGTVQDIVASARRIAALDGVHGLDLLAYRFAGDAGEVPALIAAVCAAVDKPVVVAGSIDRAERIAAVAAGGAAGFTVGTAALDGAFAAGAPGLEGLQGQLRAIQALRATAGRLAGPLTAAVAPAAAPARP</sequence>
<dbReference type="SUPFAM" id="SSF51366">
    <property type="entry name" value="Ribulose-phoshate binding barrel"/>
    <property type="match status" value="1"/>
</dbReference>
<dbReference type="HAMAP" id="MF_00536">
    <property type="entry name" value="PdxA"/>
    <property type="match status" value="1"/>
</dbReference>
<dbReference type="InterPro" id="IPR037510">
    <property type="entry name" value="PdxA"/>
</dbReference>
<proteinExistence type="inferred from homology"/>
<keyword evidence="1 7" id="KW-0963">Cytoplasm</keyword>
<dbReference type="AlphaFoldDB" id="A0A7X0PKW7"/>
<keyword evidence="7" id="KW-0862">Zinc</keyword>
<evidence type="ECO:0000313" key="9">
    <source>
        <dbReference type="Proteomes" id="UP000575083"/>
    </source>
</evidence>
<evidence type="ECO:0000256" key="3">
    <source>
        <dbReference type="ARBA" id="ARBA00022857"/>
    </source>
</evidence>
<keyword evidence="9" id="KW-1185">Reference proteome</keyword>
<dbReference type="SUPFAM" id="SSF53659">
    <property type="entry name" value="Isocitrate/Isopropylmalate dehydrogenase-like"/>
    <property type="match status" value="1"/>
</dbReference>
<dbReference type="GO" id="GO:0042823">
    <property type="term" value="P:pyridoxal phosphate biosynthetic process"/>
    <property type="evidence" value="ECO:0007669"/>
    <property type="project" value="UniProtKB-UniRule"/>
</dbReference>
<feature type="binding site" evidence="7">
    <location>
        <position position="220"/>
    </location>
    <ligand>
        <name>a divalent metal cation</name>
        <dbReference type="ChEBI" id="CHEBI:60240"/>
        <note>ligand shared between dimeric partners</note>
    </ligand>
</feature>
<keyword evidence="7" id="KW-0460">Magnesium</keyword>
<comment type="subcellular location">
    <subcellularLocation>
        <location evidence="7">Cytoplasm</location>
    </subcellularLocation>
</comment>
<keyword evidence="7" id="KW-0170">Cobalt</keyword>
<feature type="binding site" evidence="7">
    <location>
        <position position="275"/>
    </location>
    <ligand>
        <name>a divalent metal cation</name>
        <dbReference type="ChEBI" id="CHEBI:60240"/>
        <note>ligand shared between dimeric partners</note>
    </ligand>
</feature>
<comment type="cofactor">
    <cofactor evidence="7">
        <name>Zn(2+)</name>
        <dbReference type="ChEBI" id="CHEBI:29105"/>
    </cofactor>
    <cofactor evidence="7">
        <name>Mg(2+)</name>
        <dbReference type="ChEBI" id="CHEBI:18420"/>
    </cofactor>
    <cofactor evidence="7">
        <name>Co(2+)</name>
        <dbReference type="ChEBI" id="CHEBI:48828"/>
    </cofactor>
    <text evidence="7">Binds 1 divalent metal cation per subunit. Can use ions such as Zn(2+), Mg(2+) or Co(2+).</text>
</comment>
<keyword evidence="5 7" id="KW-0520">NAD</keyword>
<evidence type="ECO:0000256" key="1">
    <source>
        <dbReference type="ARBA" id="ARBA00022490"/>
    </source>
</evidence>
<comment type="function">
    <text evidence="7">Catalyzes the NAD(P)-dependent oxidation of 4-(phosphooxy)-L-threonine (HTP) into 2-amino-3-oxo-4-(phosphooxy)butyric acid which spontaneously decarboxylates to form 3-amino-2-oxopropyl phosphate (AHAP).</text>
</comment>
<evidence type="ECO:0000256" key="5">
    <source>
        <dbReference type="ARBA" id="ARBA00023027"/>
    </source>
</evidence>
<keyword evidence="2 7" id="KW-0479">Metal-binding</keyword>
<dbReference type="GO" id="GO:0050570">
    <property type="term" value="F:4-hydroxythreonine-4-phosphate dehydrogenase activity"/>
    <property type="evidence" value="ECO:0007669"/>
    <property type="project" value="UniProtKB-UniRule"/>
</dbReference>
<comment type="pathway">
    <text evidence="7">Cofactor biosynthesis; pyridoxine 5'-phosphate biosynthesis; pyridoxine 5'-phosphate from D-erythrose 4-phosphate: step 4/5.</text>
</comment>
<feature type="binding site" evidence="7">
    <location>
        <position position="146"/>
    </location>
    <ligand>
        <name>substrate</name>
    </ligand>
</feature>
<dbReference type="GO" id="GO:0008615">
    <property type="term" value="P:pyridoxine biosynthetic process"/>
    <property type="evidence" value="ECO:0007669"/>
    <property type="project" value="UniProtKB-UniRule"/>
</dbReference>
<dbReference type="NCBIfam" id="TIGR00557">
    <property type="entry name" value="pdxA"/>
    <property type="match status" value="1"/>
</dbReference>